<dbReference type="InterPro" id="IPR003593">
    <property type="entry name" value="AAA+_ATPase"/>
</dbReference>
<evidence type="ECO:0000313" key="11">
    <source>
        <dbReference type="EMBL" id="RJF94741.1"/>
    </source>
</evidence>
<dbReference type="EMBL" id="QYUK01000008">
    <property type="protein sequence ID" value="RJF94741.1"/>
    <property type="molecule type" value="Genomic_DNA"/>
</dbReference>
<evidence type="ECO:0000256" key="3">
    <source>
        <dbReference type="ARBA" id="ARBA00022448"/>
    </source>
</evidence>
<dbReference type="NCBIfam" id="TIGR01727">
    <property type="entry name" value="oligo_HPY"/>
    <property type="match status" value="1"/>
</dbReference>
<evidence type="ECO:0000313" key="12">
    <source>
        <dbReference type="Proteomes" id="UP000284605"/>
    </source>
</evidence>
<dbReference type="GO" id="GO:0016887">
    <property type="term" value="F:ATP hydrolysis activity"/>
    <property type="evidence" value="ECO:0007669"/>
    <property type="project" value="InterPro"/>
</dbReference>
<evidence type="ECO:0000259" key="10">
    <source>
        <dbReference type="PROSITE" id="PS50893"/>
    </source>
</evidence>
<comment type="similarity">
    <text evidence="2">Belongs to the ABC transporter superfamily.</text>
</comment>
<evidence type="ECO:0000256" key="4">
    <source>
        <dbReference type="ARBA" id="ARBA00022475"/>
    </source>
</evidence>
<proteinExistence type="inferred from homology"/>
<evidence type="ECO:0000256" key="2">
    <source>
        <dbReference type="ARBA" id="ARBA00005417"/>
    </source>
</evidence>
<dbReference type="FunFam" id="3.40.50.300:FF:000016">
    <property type="entry name" value="Oligopeptide ABC transporter ATP-binding component"/>
    <property type="match status" value="1"/>
</dbReference>
<evidence type="ECO:0000256" key="1">
    <source>
        <dbReference type="ARBA" id="ARBA00004417"/>
    </source>
</evidence>
<gene>
    <name evidence="11" type="ORF">D3874_02695</name>
</gene>
<keyword evidence="3" id="KW-0813">Transport</keyword>
<reference evidence="11 12" key="1">
    <citation type="submission" date="2018-09" db="EMBL/GenBank/DDBJ databases">
        <authorList>
            <person name="Zhu H."/>
        </authorList>
    </citation>
    <scope>NUCLEOTIDE SEQUENCE [LARGE SCALE GENOMIC DNA]</scope>
    <source>
        <strain evidence="11 12">K1W22B-8</strain>
    </source>
</reference>
<feature type="domain" description="ABC transporter" evidence="10">
    <location>
        <begin position="7"/>
        <end position="254"/>
    </location>
</feature>
<evidence type="ECO:0000256" key="9">
    <source>
        <dbReference type="ARBA" id="ARBA00023136"/>
    </source>
</evidence>
<keyword evidence="9" id="KW-0472">Membrane</keyword>
<evidence type="ECO:0000256" key="8">
    <source>
        <dbReference type="ARBA" id="ARBA00022967"/>
    </source>
</evidence>
<dbReference type="OrthoDB" id="37801at2"/>
<evidence type="ECO:0000256" key="5">
    <source>
        <dbReference type="ARBA" id="ARBA00022519"/>
    </source>
</evidence>
<dbReference type="GO" id="GO:0015833">
    <property type="term" value="P:peptide transport"/>
    <property type="evidence" value="ECO:0007669"/>
    <property type="project" value="InterPro"/>
</dbReference>
<dbReference type="GO" id="GO:0005886">
    <property type="term" value="C:plasma membrane"/>
    <property type="evidence" value="ECO:0007669"/>
    <property type="project" value="UniProtKB-SubCell"/>
</dbReference>
<keyword evidence="5" id="KW-0997">Cell inner membrane</keyword>
<dbReference type="PROSITE" id="PS00211">
    <property type="entry name" value="ABC_TRANSPORTER_1"/>
    <property type="match status" value="1"/>
</dbReference>
<keyword evidence="4" id="KW-1003">Cell membrane</keyword>
<dbReference type="PANTHER" id="PTHR43297">
    <property type="entry name" value="OLIGOPEPTIDE TRANSPORT ATP-BINDING PROTEIN APPD"/>
    <property type="match status" value="1"/>
</dbReference>
<organism evidence="11 12">
    <name type="scientific">Oleomonas cavernae</name>
    <dbReference type="NCBI Taxonomy" id="2320859"/>
    <lineage>
        <taxon>Bacteria</taxon>
        <taxon>Pseudomonadati</taxon>
        <taxon>Pseudomonadota</taxon>
        <taxon>Alphaproteobacteria</taxon>
        <taxon>Acetobacterales</taxon>
        <taxon>Acetobacteraceae</taxon>
        <taxon>Oleomonas</taxon>
    </lineage>
</organism>
<dbReference type="InterPro" id="IPR003439">
    <property type="entry name" value="ABC_transporter-like_ATP-bd"/>
</dbReference>
<evidence type="ECO:0000256" key="6">
    <source>
        <dbReference type="ARBA" id="ARBA00022741"/>
    </source>
</evidence>
<keyword evidence="12" id="KW-1185">Reference proteome</keyword>
<dbReference type="GO" id="GO:0055085">
    <property type="term" value="P:transmembrane transport"/>
    <property type="evidence" value="ECO:0007669"/>
    <property type="project" value="UniProtKB-ARBA"/>
</dbReference>
<dbReference type="RefSeq" id="WP_119776173.1">
    <property type="nucleotide sequence ID" value="NZ_QYUK01000008.1"/>
</dbReference>
<dbReference type="InterPro" id="IPR050388">
    <property type="entry name" value="ABC_Ni/Peptide_Import"/>
</dbReference>
<dbReference type="GO" id="GO:0005524">
    <property type="term" value="F:ATP binding"/>
    <property type="evidence" value="ECO:0007669"/>
    <property type="project" value="UniProtKB-KW"/>
</dbReference>
<dbReference type="Proteomes" id="UP000284605">
    <property type="component" value="Unassembled WGS sequence"/>
</dbReference>
<keyword evidence="7 11" id="KW-0067">ATP-binding</keyword>
<keyword evidence="6" id="KW-0547">Nucleotide-binding</keyword>
<name>A0A418WU15_9PROT</name>
<sequence length="321" mass="34402">MTPLLDIQGLSIDYLTPHGPVHALRGIDLTVERGEVLGLVGESGSGKSSLISSMMALLPANARLDGSLHFEGRDIAAMGERERRQLRGDGIASIFQDPFTALNPVVAIGTLLVEVQHHKRELSRREKKARAVDMLTRVGISDPEHRLRQYPFELSGGMRQRVAIAAALLTDPTLLIADEPTTALDATTEAQIIDLLRQTRSMVQGAIVFVTHHLGLVAALCDRVAVMYAGEIVEIGPVTSIFAAPQHPYTRALLECDPAMLRDVARRLPTIGGTVPDLHELPAGCAFAPRCPTACTACVQTPAPVVASAGGGWARCHRLAS</sequence>
<dbReference type="Pfam" id="PF08352">
    <property type="entry name" value="oligo_HPY"/>
    <property type="match status" value="1"/>
</dbReference>
<dbReference type="CDD" id="cd03257">
    <property type="entry name" value="ABC_NikE_OppD_transporters"/>
    <property type="match status" value="1"/>
</dbReference>
<dbReference type="Pfam" id="PF00005">
    <property type="entry name" value="ABC_tran"/>
    <property type="match status" value="1"/>
</dbReference>
<keyword evidence="8" id="KW-1278">Translocase</keyword>
<accession>A0A418WU15</accession>
<dbReference type="PROSITE" id="PS50893">
    <property type="entry name" value="ABC_TRANSPORTER_2"/>
    <property type="match status" value="1"/>
</dbReference>
<comment type="caution">
    <text evidence="11">The sequence shown here is derived from an EMBL/GenBank/DDBJ whole genome shotgun (WGS) entry which is preliminary data.</text>
</comment>
<comment type="subcellular location">
    <subcellularLocation>
        <location evidence="1">Cell inner membrane</location>
        <topology evidence="1">Peripheral membrane protein</topology>
    </subcellularLocation>
</comment>
<dbReference type="SUPFAM" id="SSF52540">
    <property type="entry name" value="P-loop containing nucleoside triphosphate hydrolases"/>
    <property type="match status" value="1"/>
</dbReference>
<dbReference type="SMART" id="SM00382">
    <property type="entry name" value="AAA"/>
    <property type="match status" value="1"/>
</dbReference>
<dbReference type="Gene3D" id="3.40.50.300">
    <property type="entry name" value="P-loop containing nucleotide triphosphate hydrolases"/>
    <property type="match status" value="1"/>
</dbReference>
<protein>
    <submittedName>
        <fullName evidence="11">ABC transporter ATP-binding protein</fullName>
    </submittedName>
</protein>
<dbReference type="InterPro" id="IPR027417">
    <property type="entry name" value="P-loop_NTPase"/>
</dbReference>
<dbReference type="InterPro" id="IPR017871">
    <property type="entry name" value="ABC_transporter-like_CS"/>
</dbReference>
<dbReference type="AlphaFoldDB" id="A0A418WU15"/>
<dbReference type="PANTHER" id="PTHR43297:SF14">
    <property type="entry name" value="ATPASE AAA-TYPE CORE DOMAIN-CONTAINING PROTEIN"/>
    <property type="match status" value="1"/>
</dbReference>
<evidence type="ECO:0000256" key="7">
    <source>
        <dbReference type="ARBA" id="ARBA00022840"/>
    </source>
</evidence>
<dbReference type="InterPro" id="IPR013563">
    <property type="entry name" value="Oligopep_ABC_C"/>
</dbReference>